<sequence>MPASPTKSLEYQKRANDVFMQLYPHKDVVIDHGDGSYLYDMEGNKYLDCAVGIAVCALGHNHPSFNKAITEQLDKGFTMVAGSFATEPKVKAAEILINNSHLDKIFFTNSGAEAVEGSLKLARAWAHENKGAACKEFIVFANAFHGRTYGA</sequence>
<dbReference type="GO" id="GO:0042802">
    <property type="term" value="F:identical protein binding"/>
    <property type="evidence" value="ECO:0007669"/>
    <property type="project" value="TreeGrafter"/>
</dbReference>
<dbReference type="EMBL" id="OB689218">
    <property type="protein sequence ID" value="CAD7237551.1"/>
    <property type="molecule type" value="Genomic_DNA"/>
</dbReference>
<comment type="cofactor">
    <cofactor evidence="1">
        <name>pyridoxal 5'-phosphate</name>
        <dbReference type="ChEBI" id="CHEBI:597326"/>
    </cofactor>
</comment>
<dbReference type="InterPro" id="IPR015422">
    <property type="entry name" value="PyrdxlP-dep_Trfase_small"/>
</dbReference>
<dbReference type="InterPro" id="IPR015421">
    <property type="entry name" value="PyrdxlP-dep_Trfase_major"/>
</dbReference>
<dbReference type="InterPro" id="IPR015424">
    <property type="entry name" value="PyrdxlP-dep_Trfase"/>
</dbReference>
<proteinExistence type="inferred from homology"/>
<protein>
    <submittedName>
        <fullName evidence="4">Uncharacterized protein</fullName>
    </submittedName>
</protein>
<organism evidence="4">
    <name type="scientific">Cyprideis torosa</name>
    <dbReference type="NCBI Taxonomy" id="163714"/>
    <lineage>
        <taxon>Eukaryota</taxon>
        <taxon>Metazoa</taxon>
        <taxon>Ecdysozoa</taxon>
        <taxon>Arthropoda</taxon>
        <taxon>Crustacea</taxon>
        <taxon>Oligostraca</taxon>
        <taxon>Ostracoda</taxon>
        <taxon>Podocopa</taxon>
        <taxon>Podocopida</taxon>
        <taxon>Cytherocopina</taxon>
        <taxon>Cytheroidea</taxon>
        <taxon>Cytherideidae</taxon>
        <taxon>Cyprideis</taxon>
    </lineage>
</organism>
<dbReference type="Gene3D" id="3.90.1150.10">
    <property type="entry name" value="Aspartate Aminotransferase, domain 1"/>
    <property type="match status" value="1"/>
</dbReference>
<accession>A0A7R8WSY5</accession>
<dbReference type="InterPro" id="IPR050103">
    <property type="entry name" value="Class-III_PLP-dep_AT"/>
</dbReference>
<evidence type="ECO:0000313" key="4">
    <source>
        <dbReference type="EMBL" id="CAD7237551.1"/>
    </source>
</evidence>
<evidence type="ECO:0000256" key="2">
    <source>
        <dbReference type="ARBA" id="ARBA00008954"/>
    </source>
</evidence>
<name>A0A7R8WSY5_9CRUS</name>
<reference evidence="4" key="1">
    <citation type="submission" date="2020-11" db="EMBL/GenBank/DDBJ databases">
        <authorList>
            <person name="Tran Van P."/>
        </authorList>
    </citation>
    <scope>NUCLEOTIDE SEQUENCE</scope>
</reference>
<dbReference type="GO" id="GO:0030170">
    <property type="term" value="F:pyridoxal phosphate binding"/>
    <property type="evidence" value="ECO:0007669"/>
    <property type="project" value="InterPro"/>
</dbReference>
<dbReference type="GO" id="GO:0008483">
    <property type="term" value="F:transaminase activity"/>
    <property type="evidence" value="ECO:0007669"/>
    <property type="project" value="InterPro"/>
</dbReference>
<dbReference type="Gene3D" id="3.40.640.10">
    <property type="entry name" value="Type I PLP-dependent aspartate aminotransferase-like (Major domain)"/>
    <property type="match status" value="1"/>
</dbReference>
<dbReference type="InterPro" id="IPR005814">
    <property type="entry name" value="Aminotrans_3"/>
</dbReference>
<gene>
    <name evidence="4" type="ORF">CTOB1V02_LOCUS15366</name>
</gene>
<dbReference type="OrthoDB" id="10261433at2759"/>
<evidence type="ECO:0000256" key="1">
    <source>
        <dbReference type="ARBA" id="ARBA00001933"/>
    </source>
</evidence>
<comment type="similarity">
    <text evidence="2">Belongs to the class-III pyridoxal-phosphate-dependent aminotransferase family.</text>
</comment>
<feature type="non-terminal residue" evidence="4">
    <location>
        <position position="151"/>
    </location>
</feature>
<dbReference type="PANTHER" id="PTHR11986">
    <property type="entry name" value="AMINOTRANSFERASE CLASS III"/>
    <property type="match status" value="1"/>
</dbReference>
<dbReference type="SUPFAM" id="SSF53383">
    <property type="entry name" value="PLP-dependent transferases"/>
    <property type="match status" value="1"/>
</dbReference>
<dbReference type="Pfam" id="PF00202">
    <property type="entry name" value="Aminotran_3"/>
    <property type="match status" value="1"/>
</dbReference>
<dbReference type="AlphaFoldDB" id="A0A7R8WSY5"/>
<keyword evidence="3" id="KW-0663">Pyridoxal phosphate</keyword>
<evidence type="ECO:0000256" key="3">
    <source>
        <dbReference type="ARBA" id="ARBA00022898"/>
    </source>
</evidence>